<dbReference type="SMART" id="SM00167">
    <property type="entry name" value="VPS9"/>
    <property type="match status" value="1"/>
</dbReference>
<dbReference type="InterPro" id="IPR002653">
    <property type="entry name" value="Znf_A20"/>
</dbReference>
<dbReference type="PROSITE" id="PS51205">
    <property type="entry name" value="VPS9"/>
    <property type="match status" value="1"/>
</dbReference>
<proteinExistence type="predicted"/>
<accession>A0A0N4U806</accession>
<dbReference type="Pfam" id="PF01754">
    <property type="entry name" value="zf-A20"/>
    <property type="match status" value="1"/>
</dbReference>
<dbReference type="SUPFAM" id="SSF109993">
    <property type="entry name" value="VPS9 domain"/>
    <property type="match status" value="1"/>
</dbReference>
<evidence type="ECO:0000256" key="1">
    <source>
        <dbReference type="ARBA" id="ARBA00022723"/>
    </source>
</evidence>
<dbReference type="Gene3D" id="1.20.5.4770">
    <property type="match status" value="1"/>
</dbReference>
<dbReference type="Gene3D" id="1.10.246.120">
    <property type="match status" value="1"/>
</dbReference>
<sequence length="452" mass="51859">LQLCVNGCGFYGTPQWKGRCSKCWRAYQIAQKKSEDFTKNRELLNFEKFEERRKLSTESRSLTLKNILRRSSIPNGSDFQAFNSFFSKRHLSEESRLARDEFYNYLNHNLPPPIAYEILRNTRHAVAKIAEHLSMDDLSSLVLHFYQVMTEKLQYSRYFKEIVEKIEHYICVRCYVILFCAVADEEVADLSLQDRIRSLNWVTSGFLETNLDFSQQSVQEKLDEAITEMIDINSHRGAGEKLNCLVRCSKLIFEALKESRSASADEYLPVLIYVLLKGNPPLIQSNVKFISRFALPSRIMSGESGYYFTNLSCALQFIQNMNADSLKMPQKEFEAYTCGQQVPPLSSLNMGCNQLSFLVGNLWCNSYRESDKFLREIHDCCDEYPSAELQSLSKQIAAEESQMSTSCSLISLSVNSSRTTSRDQDLEEGCSNSLDDDLSMSCQLYLLKSNSK</sequence>
<dbReference type="PANTHER" id="PTHR23101:SF122">
    <property type="entry name" value="RABAPTIN-5-ASSOCIATED EXCHANGE FACTOR FOR RAB5"/>
    <property type="match status" value="1"/>
</dbReference>
<keyword evidence="1" id="KW-0479">Metal-binding</keyword>
<dbReference type="InterPro" id="IPR045046">
    <property type="entry name" value="Vps9-like"/>
</dbReference>
<dbReference type="GO" id="GO:0003677">
    <property type="term" value="F:DNA binding"/>
    <property type="evidence" value="ECO:0007669"/>
    <property type="project" value="InterPro"/>
</dbReference>
<feature type="domain" description="A20-type" evidence="4">
    <location>
        <begin position="1"/>
        <end position="32"/>
    </location>
</feature>
<dbReference type="GO" id="GO:0016192">
    <property type="term" value="P:vesicle-mediated transport"/>
    <property type="evidence" value="ECO:0007669"/>
    <property type="project" value="InterPro"/>
</dbReference>
<dbReference type="PROSITE" id="PS51036">
    <property type="entry name" value="ZF_A20"/>
    <property type="match status" value="1"/>
</dbReference>
<dbReference type="InterPro" id="IPR003123">
    <property type="entry name" value="VPS9"/>
</dbReference>
<keyword evidence="3" id="KW-0862">Zinc</keyword>
<dbReference type="GO" id="GO:0030139">
    <property type="term" value="C:endocytic vesicle"/>
    <property type="evidence" value="ECO:0007669"/>
    <property type="project" value="TreeGrafter"/>
</dbReference>
<dbReference type="GO" id="GO:0008270">
    <property type="term" value="F:zinc ion binding"/>
    <property type="evidence" value="ECO:0007669"/>
    <property type="project" value="UniProtKB-KW"/>
</dbReference>
<keyword evidence="2" id="KW-0863">Zinc-finger</keyword>
<dbReference type="AlphaFoldDB" id="A0A0N4U806"/>
<evidence type="ECO:0000259" key="4">
    <source>
        <dbReference type="PROSITE" id="PS51036"/>
    </source>
</evidence>
<dbReference type="GO" id="GO:0005829">
    <property type="term" value="C:cytosol"/>
    <property type="evidence" value="ECO:0007669"/>
    <property type="project" value="TreeGrafter"/>
</dbReference>
<evidence type="ECO:0000313" key="7">
    <source>
        <dbReference type="WBParaSite" id="DME_0000315001-mRNA-1"/>
    </source>
</evidence>
<evidence type="ECO:0000256" key="3">
    <source>
        <dbReference type="ARBA" id="ARBA00022833"/>
    </source>
</evidence>
<organism evidence="6 7">
    <name type="scientific">Dracunculus medinensis</name>
    <name type="common">Guinea worm</name>
    <dbReference type="NCBI Taxonomy" id="318479"/>
    <lineage>
        <taxon>Eukaryota</taxon>
        <taxon>Metazoa</taxon>
        <taxon>Ecdysozoa</taxon>
        <taxon>Nematoda</taxon>
        <taxon>Chromadorea</taxon>
        <taxon>Rhabditida</taxon>
        <taxon>Spirurina</taxon>
        <taxon>Dracunculoidea</taxon>
        <taxon>Dracunculidae</taxon>
        <taxon>Dracunculus</taxon>
    </lineage>
</organism>
<evidence type="ECO:0000313" key="6">
    <source>
        <dbReference type="Proteomes" id="UP000038040"/>
    </source>
</evidence>
<reference evidence="7" key="1">
    <citation type="submission" date="2017-02" db="UniProtKB">
        <authorList>
            <consortium name="WormBaseParasite"/>
        </authorList>
    </citation>
    <scope>IDENTIFICATION</scope>
</reference>
<evidence type="ECO:0000256" key="2">
    <source>
        <dbReference type="ARBA" id="ARBA00022771"/>
    </source>
</evidence>
<dbReference type="Pfam" id="PF02204">
    <property type="entry name" value="VPS9"/>
    <property type="match status" value="1"/>
</dbReference>
<protein>
    <submittedName>
        <fullName evidence="7">RAB guanine nucleotide exchange factor (GEF) 1</fullName>
    </submittedName>
</protein>
<dbReference type="SUPFAM" id="SSF57716">
    <property type="entry name" value="Glucocorticoid receptor-like (DNA-binding domain)"/>
    <property type="match status" value="1"/>
</dbReference>
<evidence type="ECO:0000259" key="5">
    <source>
        <dbReference type="PROSITE" id="PS51205"/>
    </source>
</evidence>
<dbReference type="InterPro" id="IPR037191">
    <property type="entry name" value="VPS9_dom_sf"/>
</dbReference>
<dbReference type="GO" id="GO:0031267">
    <property type="term" value="F:small GTPase binding"/>
    <property type="evidence" value="ECO:0007669"/>
    <property type="project" value="TreeGrafter"/>
</dbReference>
<feature type="domain" description="VPS9" evidence="5">
    <location>
        <begin position="186"/>
        <end position="327"/>
    </location>
</feature>
<dbReference type="GO" id="GO:0005085">
    <property type="term" value="F:guanyl-nucleotide exchange factor activity"/>
    <property type="evidence" value="ECO:0007669"/>
    <property type="project" value="InterPro"/>
</dbReference>
<name>A0A0N4U806_DRAME</name>
<dbReference type="Proteomes" id="UP000038040">
    <property type="component" value="Unplaced"/>
</dbReference>
<dbReference type="Gene3D" id="1.20.1050.80">
    <property type="entry name" value="VPS9 domain"/>
    <property type="match status" value="1"/>
</dbReference>
<dbReference type="WBParaSite" id="DME_0000315001-mRNA-1">
    <property type="protein sequence ID" value="DME_0000315001-mRNA-1"/>
    <property type="gene ID" value="DME_0000315001"/>
</dbReference>
<dbReference type="PANTHER" id="PTHR23101">
    <property type="entry name" value="RAB GDP/GTP EXCHANGE FACTOR"/>
    <property type="match status" value="1"/>
</dbReference>
<dbReference type="SMART" id="SM00259">
    <property type="entry name" value="ZnF_A20"/>
    <property type="match status" value="1"/>
</dbReference>